<sequence length="237" mass="26902">MRRYGNGLQFQAYRERRFRTLFFTSTAPRFLLISLMSGPLALESATPTVPRSTRMNTRKPRPSTKSIMRRATWHQQPYTTMKCARRTHHPFGTYVRRSRFINRKIAHGNSKSKQAPETLRRRPLRRGLSSRRTARTPSTQYNPDAMGTQQPESAAALPITLPQLPNLFLACLYPDTDSGNCSDTSRTPSCSPPHVDGPERPTRRYIRPDPWAAAASPSDFGFSSDFRVRISAHPVAV</sequence>
<gene>
    <name evidence="2" type="ORF">DFH08DRAFT_906422</name>
</gene>
<keyword evidence="3" id="KW-1185">Reference proteome</keyword>
<dbReference type="Proteomes" id="UP001218218">
    <property type="component" value="Unassembled WGS sequence"/>
</dbReference>
<evidence type="ECO:0000313" key="3">
    <source>
        <dbReference type="Proteomes" id="UP001218218"/>
    </source>
</evidence>
<evidence type="ECO:0000313" key="2">
    <source>
        <dbReference type="EMBL" id="KAJ7301775.1"/>
    </source>
</evidence>
<feature type="region of interest" description="Disordered" evidence="1">
    <location>
        <begin position="105"/>
        <end position="149"/>
    </location>
</feature>
<evidence type="ECO:0000256" key="1">
    <source>
        <dbReference type="SAM" id="MobiDB-lite"/>
    </source>
</evidence>
<dbReference type="EMBL" id="JARIHO010000127">
    <property type="protein sequence ID" value="KAJ7301775.1"/>
    <property type="molecule type" value="Genomic_DNA"/>
</dbReference>
<comment type="caution">
    <text evidence="2">The sequence shown here is derived from an EMBL/GenBank/DDBJ whole genome shotgun (WGS) entry which is preliminary data.</text>
</comment>
<proteinExistence type="predicted"/>
<feature type="region of interest" description="Disordered" evidence="1">
    <location>
        <begin position="181"/>
        <end position="201"/>
    </location>
</feature>
<dbReference type="AlphaFoldDB" id="A0AAD6YZ90"/>
<name>A0AAD6YZ90_9AGAR</name>
<feature type="compositionally biased region" description="Basic residues" evidence="1">
    <location>
        <begin position="121"/>
        <end position="134"/>
    </location>
</feature>
<accession>A0AAD6YZ90</accession>
<organism evidence="2 3">
    <name type="scientific">Mycena albidolilacea</name>
    <dbReference type="NCBI Taxonomy" id="1033008"/>
    <lineage>
        <taxon>Eukaryota</taxon>
        <taxon>Fungi</taxon>
        <taxon>Dikarya</taxon>
        <taxon>Basidiomycota</taxon>
        <taxon>Agaricomycotina</taxon>
        <taxon>Agaricomycetes</taxon>
        <taxon>Agaricomycetidae</taxon>
        <taxon>Agaricales</taxon>
        <taxon>Marasmiineae</taxon>
        <taxon>Mycenaceae</taxon>
        <taxon>Mycena</taxon>
    </lineage>
</organism>
<protein>
    <submittedName>
        <fullName evidence="2">Uncharacterized protein</fullName>
    </submittedName>
</protein>
<feature type="compositionally biased region" description="Basic residues" evidence="1">
    <location>
        <begin position="56"/>
        <end position="66"/>
    </location>
</feature>
<feature type="region of interest" description="Disordered" evidence="1">
    <location>
        <begin position="44"/>
        <end position="66"/>
    </location>
</feature>
<feature type="compositionally biased region" description="Polar residues" evidence="1">
    <location>
        <begin position="45"/>
        <end position="55"/>
    </location>
</feature>
<reference evidence="2" key="1">
    <citation type="submission" date="2023-03" db="EMBL/GenBank/DDBJ databases">
        <title>Massive genome expansion in bonnet fungi (Mycena s.s.) driven by repeated elements and novel gene families across ecological guilds.</title>
        <authorList>
            <consortium name="Lawrence Berkeley National Laboratory"/>
            <person name="Harder C.B."/>
            <person name="Miyauchi S."/>
            <person name="Viragh M."/>
            <person name="Kuo A."/>
            <person name="Thoen E."/>
            <person name="Andreopoulos B."/>
            <person name="Lu D."/>
            <person name="Skrede I."/>
            <person name="Drula E."/>
            <person name="Henrissat B."/>
            <person name="Morin E."/>
            <person name="Kohler A."/>
            <person name="Barry K."/>
            <person name="LaButti K."/>
            <person name="Morin E."/>
            <person name="Salamov A."/>
            <person name="Lipzen A."/>
            <person name="Mereny Z."/>
            <person name="Hegedus B."/>
            <person name="Baldrian P."/>
            <person name="Stursova M."/>
            <person name="Weitz H."/>
            <person name="Taylor A."/>
            <person name="Grigoriev I.V."/>
            <person name="Nagy L.G."/>
            <person name="Martin F."/>
            <person name="Kauserud H."/>
        </authorList>
    </citation>
    <scope>NUCLEOTIDE SEQUENCE</scope>
    <source>
        <strain evidence="2">CBHHK002</strain>
    </source>
</reference>
<feature type="compositionally biased region" description="Polar residues" evidence="1">
    <location>
        <begin position="135"/>
        <end position="149"/>
    </location>
</feature>